<dbReference type="PRINTS" id="PR00207">
    <property type="entry name" value="FLAGELLIN"/>
</dbReference>
<dbReference type="Pfam" id="PF00700">
    <property type="entry name" value="Flagellin_C"/>
    <property type="match status" value="1"/>
</dbReference>
<protein>
    <recommendedName>
        <fullName evidence="3">Flagellin</fullName>
    </recommendedName>
</protein>
<organism evidence="6 7">
    <name type="scientific">Humisphaera borealis</name>
    <dbReference type="NCBI Taxonomy" id="2807512"/>
    <lineage>
        <taxon>Bacteria</taxon>
        <taxon>Pseudomonadati</taxon>
        <taxon>Planctomycetota</taxon>
        <taxon>Phycisphaerae</taxon>
        <taxon>Tepidisphaerales</taxon>
        <taxon>Tepidisphaeraceae</taxon>
        <taxon>Humisphaera</taxon>
    </lineage>
</organism>
<keyword evidence="3" id="KW-0964">Secreted</keyword>
<dbReference type="AlphaFoldDB" id="A0A7M2WUH7"/>
<comment type="similarity">
    <text evidence="1 3">Belongs to the bacterial flagellin family.</text>
</comment>
<comment type="function">
    <text evidence="3">Flagellin is the subunit protein which polymerizes to form the filaments of bacterial flagella.</text>
</comment>
<evidence type="ECO:0000256" key="3">
    <source>
        <dbReference type="RuleBase" id="RU362073"/>
    </source>
</evidence>
<feature type="domain" description="Flagellin C-terminal" evidence="5">
    <location>
        <begin position="381"/>
        <end position="466"/>
    </location>
</feature>
<evidence type="ECO:0000256" key="1">
    <source>
        <dbReference type="ARBA" id="ARBA00005709"/>
    </source>
</evidence>
<dbReference type="Proteomes" id="UP000593765">
    <property type="component" value="Chromosome"/>
</dbReference>
<accession>A0A7M2WUH7</accession>
<name>A0A7M2WUH7_9BACT</name>
<dbReference type="Pfam" id="PF00669">
    <property type="entry name" value="Flagellin_N"/>
    <property type="match status" value="1"/>
</dbReference>
<comment type="subcellular location">
    <subcellularLocation>
        <location evidence="3">Secreted</location>
    </subcellularLocation>
    <subcellularLocation>
        <location evidence="3">Bacterial flagellum</location>
    </subcellularLocation>
</comment>
<keyword evidence="6" id="KW-0966">Cell projection</keyword>
<sequence length="467" mass="47777">MSRINTNIGALQAQHRLNYNQADLSTRLQRLSTGLKINAGKDAPAGLIASETLRSEIAGITQAVDNSQRANNVINTAEGSLSEVSSLLLEVQSLTNQAANSGALSPQEIAANQLQVDAILNSVNRISNTTQFNGVKLLNGGLDYTLSGVVSADIDIATVNAAKIPDNGAITVAVQVTASAQLGKITYTASGIGGSPTTIEIAGNIGTEQLSFAASAQNSAISFAINQLKESTGVSASVVAGDLEIYSTAYGSTQFVSVKTITGTFTTGKDFGADAAVTINGSAASVEGKVATVRTGDLDITLDLDAAFAQNTATGITSFNITGGGAKFQLGERVERQGQVNIGISSVATTKLGNATVGYLSSLASDGANSLVGGNTIQAQKILDASIKQVAEIRGRLGAFQKNVVETNVNSLNVALENVTAAQSQIRDADFAAETASLTRAQILVQANTSVLAQANASPQNVLSLLG</sequence>
<dbReference type="RefSeq" id="WP_206292118.1">
    <property type="nucleotide sequence ID" value="NZ_CP063458.1"/>
</dbReference>
<dbReference type="GO" id="GO:0009288">
    <property type="term" value="C:bacterial-type flagellum"/>
    <property type="evidence" value="ECO:0007669"/>
    <property type="project" value="UniProtKB-SubCell"/>
</dbReference>
<keyword evidence="6" id="KW-0969">Cilium</keyword>
<feature type="domain" description="Flagellin N-terminal" evidence="4">
    <location>
        <begin position="4"/>
        <end position="140"/>
    </location>
</feature>
<dbReference type="SUPFAM" id="SSF64518">
    <property type="entry name" value="Phase 1 flagellin"/>
    <property type="match status" value="1"/>
</dbReference>
<reference evidence="6 7" key="1">
    <citation type="submission" date="2020-10" db="EMBL/GenBank/DDBJ databases">
        <title>Wide distribution of Phycisphaera-like planctomycetes from WD2101 soil group in peatlands and genome analysis of the first cultivated representative.</title>
        <authorList>
            <person name="Dedysh S.N."/>
            <person name="Beletsky A.V."/>
            <person name="Ivanova A."/>
            <person name="Kulichevskaya I.S."/>
            <person name="Suzina N.E."/>
            <person name="Philippov D.A."/>
            <person name="Rakitin A.L."/>
            <person name="Mardanov A.V."/>
            <person name="Ravin N.V."/>
        </authorList>
    </citation>
    <scope>NUCLEOTIDE SEQUENCE [LARGE SCALE GENOMIC DNA]</scope>
    <source>
        <strain evidence="6 7">M1803</strain>
    </source>
</reference>
<keyword evidence="6" id="KW-0282">Flagellum</keyword>
<evidence type="ECO:0000259" key="5">
    <source>
        <dbReference type="Pfam" id="PF00700"/>
    </source>
</evidence>
<proteinExistence type="inferred from homology"/>
<dbReference type="PANTHER" id="PTHR42792">
    <property type="entry name" value="FLAGELLIN"/>
    <property type="match status" value="1"/>
</dbReference>
<dbReference type="InterPro" id="IPR001029">
    <property type="entry name" value="Flagellin_N"/>
</dbReference>
<keyword evidence="7" id="KW-1185">Reference proteome</keyword>
<dbReference type="InterPro" id="IPR001492">
    <property type="entry name" value="Flagellin"/>
</dbReference>
<dbReference type="InterPro" id="IPR042187">
    <property type="entry name" value="Flagellin_C_sub2"/>
</dbReference>
<dbReference type="PANTHER" id="PTHR42792:SF2">
    <property type="entry name" value="FLAGELLIN"/>
    <property type="match status" value="1"/>
</dbReference>
<dbReference type="GO" id="GO:0005198">
    <property type="term" value="F:structural molecule activity"/>
    <property type="evidence" value="ECO:0007669"/>
    <property type="project" value="UniProtKB-UniRule"/>
</dbReference>
<evidence type="ECO:0000256" key="2">
    <source>
        <dbReference type="ARBA" id="ARBA00023143"/>
    </source>
</evidence>
<dbReference type="InterPro" id="IPR046358">
    <property type="entry name" value="Flagellin_C"/>
</dbReference>
<dbReference type="EMBL" id="CP063458">
    <property type="protein sequence ID" value="QOV89099.1"/>
    <property type="molecule type" value="Genomic_DNA"/>
</dbReference>
<evidence type="ECO:0000313" key="7">
    <source>
        <dbReference type="Proteomes" id="UP000593765"/>
    </source>
</evidence>
<dbReference type="GO" id="GO:0005576">
    <property type="term" value="C:extracellular region"/>
    <property type="evidence" value="ECO:0007669"/>
    <property type="project" value="UniProtKB-SubCell"/>
</dbReference>
<dbReference type="KEGG" id="hbs:IPV69_23230"/>
<keyword evidence="2 3" id="KW-0975">Bacterial flagellum</keyword>
<gene>
    <name evidence="6" type="ORF">IPV69_23230</name>
</gene>
<dbReference type="Gene3D" id="1.20.1330.10">
    <property type="entry name" value="f41 fragment of flagellin, N-terminal domain"/>
    <property type="match status" value="2"/>
</dbReference>
<dbReference type="Gene3D" id="6.10.10.10">
    <property type="entry name" value="Flagellar export chaperone, C-terminal domain"/>
    <property type="match status" value="1"/>
</dbReference>
<evidence type="ECO:0000313" key="6">
    <source>
        <dbReference type="EMBL" id="QOV89099.1"/>
    </source>
</evidence>
<evidence type="ECO:0000259" key="4">
    <source>
        <dbReference type="Pfam" id="PF00669"/>
    </source>
</evidence>